<dbReference type="RefSeq" id="YP_009666304.1">
    <property type="nucleotide sequence ID" value="NC_043490.1"/>
</dbReference>
<dbReference type="GeneID" id="40526539"/>
<accession>A0A1L3KIX2</accession>
<evidence type="ECO:0000256" key="1">
    <source>
        <dbReference type="SAM" id="MobiDB-lite"/>
    </source>
</evidence>
<feature type="compositionally biased region" description="Basic residues" evidence="1">
    <location>
        <begin position="18"/>
        <end position="31"/>
    </location>
</feature>
<dbReference type="Proteomes" id="UP000270607">
    <property type="component" value="Segment"/>
</dbReference>
<evidence type="ECO:0000313" key="2">
    <source>
        <dbReference type="EMBL" id="APG77350.1"/>
    </source>
</evidence>
<dbReference type="KEGG" id="vg:40526539"/>
<feature type="region of interest" description="Disordered" evidence="1">
    <location>
        <begin position="1"/>
        <end position="38"/>
    </location>
</feature>
<name>A0A1L3KIX2_9NIDO</name>
<organism evidence="2 3">
    <name type="scientific">Xinzhou nematode virus 6</name>
    <dbReference type="NCBI Taxonomy" id="1923774"/>
    <lineage>
        <taxon>Viruses</taxon>
        <taxon>Riboviria</taxon>
        <taxon>Orthornavirae</taxon>
        <taxon>Pisuviricota</taxon>
        <taxon>Pisoniviricetes</taxon>
        <taxon>Nidovirales</taxon>
        <taxon>Tornidovirineae</taxon>
        <taxon>Tobaniviridae</taxon>
        <taxon>Serpentovirinae</taxon>
        <taxon>Sectovirus</taxon>
        <taxon>Sanematovirus</taxon>
        <taxon>Sectovirus xinzhouense</taxon>
    </lineage>
</organism>
<sequence>MSQQVTIPLSDLIQQSQRTRRRRQRRTRRQLPKNNLASKQIQQLAQSVAKLEGAVQKVLQPKQEVKQKFFLLKRPDEKQPTFIIPPSDKKDCRRKMGQESINVLAEEIKKSIKGGGGDIVYNDGALHCHIEILAPGHDHPDLDEMLSSLNISNSSKGATSSA</sequence>
<evidence type="ECO:0000313" key="3">
    <source>
        <dbReference type="Proteomes" id="UP000270607"/>
    </source>
</evidence>
<dbReference type="EMBL" id="KX883637">
    <property type="protein sequence ID" value="APG77350.1"/>
    <property type="molecule type" value="Genomic_RNA"/>
</dbReference>
<proteinExistence type="predicted"/>
<protein>
    <submittedName>
        <fullName evidence="2">Uncharacterized protein</fullName>
    </submittedName>
</protein>
<keyword evidence="3" id="KW-1185">Reference proteome</keyword>
<reference evidence="2 3" key="1">
    <citation type="journal article" date="2016" name="Nature">
        <title>Redefining the invertebrate RNA virosphere.</title>
        <authorList>
            <person name="Shi M."/>
            <person name="Lin X.D."/>
            <person name="Tian J.H."/>
            <person name="Chen L.J."/>
            <person name="Chen X."/>
            <person name="Li C.X."/>
            <person name="Qin X.C."/>
            <person name="Li J."/>
            <person name="Cao J.P."/>
            <person name="Eden J.S."/>
            <person name="Buchmann J."/>
            <person name="Wang W."/>
            <person name="Xu J."/>
            <person name="Holmes E.C."/>
            <person name="Zhang Y.Z."/>
        </authorList>
    </citation>
    <scope>NUCLEOTIDE SEQUENCE [LARGE SCALE GENOMIC DNA]</scope>
    <source>
        <strain evidence="2 3">XZSJSC61041</strain>
    </source>
</reference>